<dbReference type="SUPFAM" id="SSF46785">
    <property type="entry name" value="Winged helix' DNA-binding domain"/>
    <property type="match status" value="1"/>
</dbReference>
<keyword evidence="1" id="KW-0805">Transcription regulation</keyword>
<dbReference type="InterPro" id="IPR006793">
    <property type="entry name" value="FaeA"/>
</dbReference>
<evidence type="ECO:0000313" key="4">
    <source>
        <dbReference type="Proteomes" id="UP000255460"/>
    </source>
</evidence>
<dbReference type="GO" id="GO:0006355">
    <property type="term" value="P:regulation of DNA-templated transcription"/>
    <property type="evidence" value="ECO:0007669"/>
    <property type="project" value="InterPro"/>
</dbReference>
<dbReference type="EMBL" id="UFZQ01000001">
    <property type="protein sequence ID" value="STE89137.1"/>
    <property type="molecule type" value="Genomic_DNA"/>
</dbReference>
<dbReference type="Gene3D" id="1.10.10.10">
    <property type="entry name" value="Winged helix-like DNA-binding domain superfamily/Winged helix DNA-binding domain"/>
    <property type="match status" value="1"/>
</dbReference>
<dbReference type="Pfam" id="PF04703">
    <property type="entry name" value="FaeA"/>
    <property type="match status" value="1"/>
</dbReference>
<sequence length="71" mass="8408">MFLQSDAHEMIIHFMEEHNASLFPLKTREIADGCNMSVYAARYYLQELSKLYLVEPERSGRGKSILWYLHK</sequence>
<dbReference type="Proteomes" id="UP000255460">
    <property type="component" value="Unassembled WGS sequence"/>
</dbReference>
<organism evidence="3 4">
    <name type="scientific">Escherichia coli</name>
    <dbReference type="NCBI Taxonomy" id="562"/>
    <lineage>
        <taxon>Bacteria</taxon>
        <taxon>Pseudomonadati</taxon>
        <taxon>Pseudomonadota</taxon>
        <taxon>Gammaproteobacteria</taxon>
        <taxon>Enterobacterales</taxon>
        <taxon>Enterobacteriaceae</taxon>
        <taxon>Escherichia</taxon>
    </lineage>
</organism>
<accession>A0A376L3V7</accession>
<dbReference type="InterPro" id="IPR036388">
    <property type="entry name" value="WH-like_DNA-bd_sf"/>
</dbReference>
<evidence type="ECO:0000313" key="3">
    <source>
        <dbReference type="EMBL" id="STE89137.1"/>
    </source>
</evidence>
<evidence type="ECO:0000256" key="2">
    <source>
        <dbReference type="ARBA" id="ARBA00023163"/>
    </source>
</evidence>
<reference evidence="3 4" key="1">
    <citation type="submission" date="2018-06" db="EMBL/GenBank/DDBJ databases">
        <authorList>
            <consortium name="Pathogen Informatics"/>
            <person name="Doyle S."/>
        </authorList>
    </citation>
    <scope>NUCLEOTIDE SEQUENCE [LARGE SCALE GENOMIC DNA]</scope>
    <source>
        <strain evidence="3 4">NCTC10418</strain>
    </source>
</reference>
<keyword evidence="2" id="KW-0804">Transcription</keyword>
<gene>
    <name evidence="3" type="ORF">NCTC10418_06859</name>
</gene>
<dbReference type="InterPro" id="IPR036390">
    <property type="entry name" value="WH_DNA-bd_sf"/>
</dbReference>
<name>A0A376L3V7_ECOLX</name>
<protein>
    <submittedName>
        <fullName evidence="3">FaeA-like protein</fullName>
    </submittedName>
</protein>
<dbReference type="AlphaFoldDB" id="A0A376L3V7"/>
<proteinExistence type="predicted"/>
<evidence type="ECO:0000256" key="1">
    <source>
        <dbReference type="ARBA" id="ARBA00023015"/>
    </source>
</evidence>